<sequence length="70" mass="7341">MMLLALFSAVPTTSASFLALLLTATLQVRGTAISSATATATIATIIVIATGAPPYLVFIVQIQQYKFSCF</sequence>
<protein>
    <submittedName>
        <fullName evidence="2">Uncharacterized protein</fullName>
    </submittedName>
</protein>
<evidence type="ECO:0000313" key="3">
    <source>
        <dbReference type="Proteomes" id="UP000006002"/>
    </source>
</evidence>
<dbReference type="AlphaFoldDB" id="A5ZPC6"/>
<accession>A5ZPC6</accession>
<gene>
    <name evidence="2" type="ORF">RUMOBE_00842</name>
</gene>
<dbReference type="EMBL" id="AAVO02000002">
    <property type="protein sequence ID" value="EDM88721.1"/>
    <property type="molecule type" value="Genomic_DNA"/>
</dbReference>
<dbReference type="Proteomes" id="UP000006002">
    <property type="component" value="Unassembled WGS sequence"/>
</dbReference>
<evidence type="ECO:0000256" key="1">
    <source>
        <dbReference type="SAM" id="Phobius"/>
    </source>
</evidence>
<keyword evidence="1" id="KW-1133">Transmembrane helix</keyword>
<dbReference type="HOGENOM" id="CLU_2749726_0_0_9"/>
<organism evidence="2 3">
    <name type="scientific">Blautia obeum ATCC 29174</name>
    <dbReference type="NCBI Taxonomy" id="411459"/>
    <lineage>
        <taxon>Bacteria</taxon>
        <taxon>Bacillati</taxon>
        <taxon>Bacillota</taxon>
        <taxon>Clostridia</taxon>
        <taxon>Lachnospirales</taxon>
        <taxon>Lachnospiraceae</taxon>
        <taxon>Blautia</taxon>
    </lineage>
</organism>
<reference evidence="2 3" key="2">
    <citation type="submission" date="2007-04" db="EMBL/GenBank/DDBJ databases">
        <title>Draft genome sequence of Ruminococcus obeum (ATCC 29174).</title>
        <authorList>
            <person name="Sudarsanam P."/>
            <person name="Ley R."/>
            <person name="Guruge J."/>
            <person name="Turnbaugh P.J."/>
            <person name="Mahowald M."/>
            <person name="Liep D."/>
            <person name="Gordon J."/>
        </authorList>
    </citation>
    <scope>NUCLEOTIDE SEQUENCE [LARGE SCALE GENOMIC DNA]</scope>
    <source>
        <strain evidence="2 3">ATCC 29174</strain>
    </source>
</reference>
<reference evidence="2 3" key="1">
    <citation type="submission" date="2007-03" db="EMBL/GenBank/DDBJ databases">
        <authorList>
            <person name="Fulton L."/>
            <person name="Clifton S."/>
            <person name="Fulton B."/>
            <person name="Xu J."/>
            <person name="Minx P."/>
            <person name="Pepin K.H."/>
            <person name="Johnson M."/>
            <person name="Thiruvilangam P."/>
            <person name="Bhonagiri V."/>
            <person name="Nash W.E."/>
            <person name="Mardis E.R."/>
            <person name="Wilson R.K."/>
        </authorList>
    </citation>
    <scope>NUCLEOTIDE SEQUENCE [LARGE SCALE GENOMIC DNA]</scope>
    <source>
        <strain evidence="2 3">ATCC 29174</strain>
    </source>
</reference>
<keyword evidence="1" id="KW-0472">Membrane</keyword>
<name>A5ZPC6_9FIRM</name>
<proteinExistence type="predicted"/>
<evidence type="ECO:0000313" key="2">
    <source>
        <dbReference type="EMBL" id="EDM88721.1"/>
    </source>
</evidence>
<feature type="transmembrane region" description="Helical" evidence="1">
    <location>
        <begin position="40"/>
        <end position="60"/>
    </location>
</feature>
<keyword evidence="1" id="KW-0812">Transmembrane</keyword>
<comment type="caution">
    <text evidence="2">The sequence shown here is derived from an EMBL/GenBank/DDBJ whole genome shotgun (WGS) entry which is preliminary data.</text>
</comment>